<evidence type="ECO:0000313" key="4">
    <source>
        <dbReference type="Proteomes" id="UP000199220"/>
    </source>
</evidence>
<feature type="transmembrane region" description="Helical" evidence="1">
    <location>
        <begin position="94"/>
        <end position="115"/>
    </location>
</feature>
<feature type="transmembrane region" description="Helical" evidence="1">
    <location>
        <begin position="59"/>
        <end position="82"/>
    </location>
</feature>
<dbReference type="AlphaFoldDB" id="A0A1H5KI99"/>
<dbReference type="InterPro" id="IPR009936">
    <property type="entry name" value="DUF1468"/>
</dbReference>
<keyword evidence="1" id="KW-0472">Membrane</keyword>
<name>A0A1H5KI99_9MICO</name>
<protein>
    <submittedName>
        <fullName evidence="3">Tripartite tricarboxylate transporter TctB family protein</fullName>
    </submittedName>
</protein>
<keyword evidence="1" id="KW-0812">Transmembrane</keyword>
<dbReference type="OrthoDB" id="7950028at2"/>
<evidence type="ECO:0000313" key="3">
    <source>
        <dbReference type="EMBL" id="SEE64344.1"/>
    </source>
</evidence>
<reference evidence="4" key="1">
    <citation type="submission" date="2016-10" db="EMBL/GenBank/DDBJ databases">
        <authorList>
            <person name="Varghese N."/>
            <person name="Submissions S."/>
        </authorList>
    </citation>
    <scope>NUCLEOTIDE SEQUENCE [LARGE SCALE GENOMIC DNA]</scope>
    <source>
        <strain evidence="4">DSM 21368</strain>
    </source>
</reference>
<proteinExistence type="predicted"/>
<accession>A0A1H5KI99</accession>
<feature type="transmembrane region" description="Helical" evidence="1">
    <location>
        <begin position="144"/>
        <end position="163"/>
    </location>
</feature>
<keyword evidence="4" id="KW-1185">Reference proteome</keyword>
<dbReference type="Proteomes" id="UP000199220">
    <property type="component" value="Unassembled WGS sequence"/>
</dbReference>
<dbReference type="RefSeq" id="WP_089773258.1">
    <property type="nucleotide sequence ID" value="NZ_FNTX01000002.1"/>
</dbReference>
<feature type="transmembrane region" description="Helical" evidence="1">
    <location>
        <begin position="27"/>
        <end position="47"/>
    </location>
</feature>
<organism evidence="3 4">
    <name type="scientific">Ruania alba</name>
    <dbReference type="NCBI Taxonomy" id="648782"/>
    <lineage>
        <taxon>Bacteria</taxon>
        <taxon>Bacillati</taxon>
        <taxon>Actinomycetota</taxon>
        <taxon>Actinomycetes</taxon>
        <taxon>Micrococcales</taxon>
        <taxon>Ruaniaceae</taxon>
        <taxon>Ruania</taxon>
    </lineage>
</organism>
<sequence length="167" mass="17829">MQSSETGPAPAPENQALAAGPSRRLEIVCAVIAIAGSALLVIAAQQIEVRNETGGIDPRWWPTVLGAAALTFGVVLAAVAVLRPPFSRDDLESATRVGWVRLVVSLAIAVVYLVLWPLTGYLIATLPMLVVLTWLFGGRGWRTLAVFPVAMTGFTYALFHLVLKVPL</sequence>
<evidence type="ECO:0000259" key="2">
    <source>
        <dbReference type="Pfam" id="PF07331"/>
    </source>
</evidence>
<dbReference type="EMBL" id="FNTX01000002">
    <property type="protein sequence ID" value="SEE64344.1"/>
    <property type="molecule type" value="Genomic_DNA"/>
</dbReference>
<gene>
    <name evidence="3" type="ORF">SAMN04488554_2273</name>
</gene>
<feature type="domain" description="DUF1468" evidence="2">
    <location>
        <begin position="29"/>
        <end position="167"/>
    </location>
</feature>
<dbReference type="STRING" id="648782.SAMN04488554_2273"/>
<evidence type="ECO:0000256" key="1">
    <source>
        <dbReference type="SAM" id="Phobius"/>
    </source>
</evidence>
<keyword evidence="1" id="KW-1133">Transmembrane helix</keyword>
<dbReference type="Pfam" id="PF07331">
    <property type="entry name" value="TctB"/>
    <property type="match status" value="1"/>
</dbReference>